<dbReference type="PANTHER" id="PTHR43252:SF4">
    <property type="entry name" value="TRANSCRIPTIONAL REGULATORY PROTEIN"/>
    <property type="match status" value="1"/>
</dbReference>
<protein>
    <recommendedName>
        <fullName evidence="5">PadR family transcriptional regulator</fullName>
    </recommendedName>
</protein>
<accession>A0A143QKQ6</accession>
<dbReference type="InterPro" id="IPR005149">
    <property type="entry name" value="Tscrpt_reg_PadR_N"/>
</dbReference>
<feature type="domain" description="Transcription regulator PadR N-terminal" evidence="1">
    <location>
        <begin position="7"/>
        <end position="80"/>
    </location>
</feature>
<dbReference type="InterPro" id="IPR036390">
    <property type="entry name" value="WH_DNA-bd_sf"/>
</dbReference>
<feature type="domain" description="Transcription regulator PadR C-terminal" evidence="2">
    <location>
        <begin position="92"/>
        <end position="180"/>
    </location>
</feature>
<reference evidence="4" key="2">
    <citation type="submission" date="2016-04" db="EMBL/GenBank/DDBJ databases">
        <title>Complete Genome and Plasmid Sequences for Rhodococcus fascians D188 and Draft Sequences for Rhodococcus spp. Isolates PBTS 1 and PBTS 2.</title>
        <authorList>
            <person name="Stamer R."/>
            <person name="Vereecke D."/>
            <person name="Zhang Y."/>
            <person name="Schilkey F."/>
            <person name="Devitt N."/>
            <person name="Randall J."/>
        </authorList>
    </citation>
    <scope>NUCLEOTIDE SEQUENCE [LARGE SCALE GENOMIC DNA]</scope>
    <source>
        <strain evidence="4">PBTS2</strain>
    </source>
</reference>
<dbReference type="Pfam" id="PF03551">
    <property type="entry name" value="PadR"/>
    <property type="match status" value="1"/>
</dbReference>
<evidence type="ECO:0008006" key="5">
    <source>
        <dbReference type="Google" id="ProtNLM"/>
    </source>
</evidence>
<reference evidence="3 4" key="1">
    <citation type="journal article" date="2016" name="Genome Announc.">
        <title>Complete Genome and Plasmid Sequences for Rhodococcus fascians D188 and Draft Sequences for Rhodococcus Isolates PBTS 1 and PBTS 2.</title>
        <authorList>
            <person name="Stamler R.A."/>
            <person name="Vereecke D."/>
            <person name="Zhang Y."/>
            <person name="Schilkey F."/>
            <person name="Devitt N."/>
            <person name="Randall J.J."/>
        </authorList>
    </citation>
    <scope>NUCLEOTIDE SEQUENCE [LARGE SCALE GENOMIC DNA]</scope>
    <source>
        <strain evidence="3 4">PBTS2</strain>
    </source>
</reference>
<proteinExistence type="predicted"/>
<keyword evidence="4" id="KW-1185">Reference proteome</keyword>
<dbReference type="RefSeq" id="WP_048317466.1">
    <property type="nucleotide sequence ID" value="NZ_CP015220.1"/>
</dbReference>
<dbReference type="Gene3D" id="6.10.140.190">
    <property type="match status" value="1"/>
</dbReference>
<dbReference type="SUPFAM" id="SSF46785">
    <property type="entry name" value="Winged helix' DNA-binding domain"/>
    <property type="match status" value="1"/>
</dbReference>
<evidence type="ECO:0000259" key="2">
    <source>
        <dbReference type="Pfam" id="PF10400"/>
    </source>
</evidence>
<dbReference type="PANTHER" id="PTHR43252">
    <property type="entry name" value="TRANSCRIPTIONAL REGULATOR YQJI"/>
    <property type="match status" value="1"/>
</dbReference>
<dbReference type="Gene3D" id="1.10.10.10">
    <property type="entry name" value="Winged helix-like DNA-binding domain superfamily/Winged helix DNA-binding domain"/>
    <property type="match status" value="1"/>
</dbReference>
<dbReference type="InterPro" id="IPR036388">
    <property type="entry name" value="WH-like_DNA-bd_sf"/>
</dbReference>
<dbReference type="PATRIC" id="fig|1653479.3.peg.2369"/>
<evidence type="ECO:0000313" key="3">
    <source>
        <dbReference type="EMBL" id="AMY23640.1"/>
    </source>
</evidence>
<dbReference type="Pfam" id="PF10400">
    <property type="entry name" value="Vir_act_alpha_C"/>
    <property type="match status" value="1"/>
</dbReference>
<gene>
    <name evidence="3" type="ORF">A3Q41_02339</name>
</gene>
<sequence length="186" mass="21327">MSLRDAVLAALVDGEMSGYDLSKAFDATVANFWTATPQQLYRELDRMDQDEWISARLVEQDGRPNKRLFSLTDKGRAALRQVSHRQPKLPAIRDEHLVAIHALEAGDLEPMTDAIRERMQLSRDKLARYDRMAHRLLDGRTETEFLATADRIGPYLTLMRGRMFEEESLRWGARVLEVLDTRAGRG</sequence>
<evidence type="ECO:0000259" key="1">
    <source>
        <dbReference type="Pfam" id="PF03551"/>
    </source>
</evidence>
<evidence type="ECO:0000313" key="4">
    <source>
        <dbReference type="Proteomes" id="UP000076038"/>
    </source>
</evidence>
<name>A0A143QKQ6_RHOFA</name>
<organism evidence="3 4">
    <name type="scientific">Rhodococcoides fascians</name>
    <name type="common">Rhodococcus fascians</name>
    <dbReference type="NCBI Taxonomy" id="1828"/>
    <lineage>
        <taxon>Bacteria</taxon>
        <taxon>Bacillati</taxon>
        <taxon>Actinomycetota</taxon>
        <taxon>Actinomycetes</taxon>
        <taxon>Mycobacteriales</taxon>
        <taxon>Nocardiaceae</taxon>
        <taxon>Rhodococcoides</taxon>
    </lineage>
</organism>
<dbReference type="KEGG" id="rhs:A3Q41_02339"/>
<dbReference type="InterPro" id="IPR018309">
    <property type="entry name" value="Tscrpt_reg_PadR_C"/>
</dbReference>
<dbReference type="OrthoDB" id="3186544at2"/>
<dbReference type="AlphaFoldDB" id="A0A143QKQ6"/>
<dbReference type="EMBL" id="CP015220">
    <property type="protein sequence ID" value="AMY23640.1"/>
    <property type="molecule type" value="Genomic_DNA"/>
</dbReference>
<dbReference type="Proteomes" id="UP000076038">
    <property type="component" value="Chromosome"/>
</dbReference>